<proteinExistence type="predicted"/>
<protein>
    <submittedName>
        <fullName evidence="2">CoA-binding protein</fullName>
    </submittedName>
</protein>
<evidence type="ECO:0000313" key="3">
    <source>
        <dbReference type="Proteomes" id="UP000662373"/>
    </source>
</evidence>
<feature type="domain" description="CoA-binding" evidence="1">
    <location>
        <begin position="5"/>
        <end position="117"/>
    </location>
</feature>
<gene>
    <name evidence="2" type="ORF">JEM65_17000</name>
</gene>
<dbReference type="Gene3D" id="3.40.50.720">
    <property type="entry name" value="NAD(P)-binding Rossmann-like Domain"/>
    <property type="match status" value="1"/>
</dbReference>
<keyword evidence="3" id="KW-1185">Reference proteome</keyword>
<evidence type="ECO:0000313" key="2">
    <source>
        <dbReference type="EMBL" id="MBJ7882334.1"/>
    </source>
</evidence>
<dbReference type="SUPFAM" id="SSF51735">
    <property type="entry name" value="NAD(P)-binding Rossmann-fold domains"/>
    <property type="match status" value="1"/>
</dbReference>
<dbReference type="EMBL" id="JAEHJZ010000046">
    <property type="protein sequence ID" value="MBJ7882334.1"/>
    <property type="molecule type" value="Genomic_DNA"/>
</dbReference>
<dbReference type="InterPro" id="IPR036291">
    <property type="entry name" value="NAD(P)-bd_dom_sf"/>
</dbReference>
<dbReference type="RefSeq" id="WP_199602218.1">
    <property type="nucleotide sequence ID" value="NZ_JAEHJZ010000046.1"/>
</dbReference>
<dbReference type="InterPro" id="IPR003781">
    <property type="entry name" value="CoA-bd"/>
</dbReference>
<organism evidence="2 3">
    <name type="scientific">Gelidibacter salicanalis</name>
    <dbReference type="NCBI Taxonomy" id="291193"/>
    <lineage>
        <taxon>Bacteria</taxon>
        <taxon>Pseudomonadati</taxon>
        <taxon>Bacteroidota</taxon>
        <taxon>Flavobacteriia</taxon>
        <taxon>Flavobacteriales</taxon>
        <taxon>Flavobacteriaceae</taxon>
        <taxon>Gelidibacter</taxon>
    </lineage>
</organism>
<comment type="caution">
    <text evidence="2">The sequence shown here is derived from an EMBL/GenBank/DDBJ whole genome shotgun (WGS) entry which is preliminary data.</text>
</comment>
<dbReference type="Proteomes" id="UP000662373">
    <property type="component" value="Unassembled WGS sequence"/>
</dbReference>
<reference evidence="2 3" key="1">
    <citation type="submission" date="2020-09" db="EMBL/GenBank/DDBJ databases">
        <title>Draft genome of Gelidibacter salicanalis PAMC21136.</title>
        <authorList>
            <person name="Park H."/>
        </authorList>
    </citation>
    <scope>NUCLEOTIDE SEQUENCE [LARGE SCALE GENOMIC DNA]</scope>
    <source>
        <strain evidence="2 3">PAMC21136</strain>
    </source>
</reference>
<accession>A0A934KR80</accession>
<evidence type="ECO:0000259" key="1">
    <source>
        <dbReference type="Pfam" id="PF13380"/>
    </source>
</evidence>
<dbReference type="Pfam" id="PF13380">
    <property type="entry name" value="CoA_binding_2"/>
    <property type="match status" value="1"/>
</dbReference>
<sequence>MQTNKKTLVFGASLNPSRYSNLAMHKLVAHKHEIVAFGLREGEVAGITIDTELIPYTDIDTVTLYMNATRQAPFYEYLIGLNPERVIFNPGTENPEFFKLLRAAQIDFEMACTLVMLGTNQY</sequence>
<dbReference type="AlphaFoldDB" id="A0A934KR80"/>
<name>A0A934KR80_9FLAO</name>